<keyword evidence="9" id="KW-1185">Reference proteome</keyword>
<evidence type="ECO:0000256" key="2">
    <source>
        <dbReference type="ARBA" id="ARBA00011036"/>
    </source>
</evidence>
<gene>
    <name evidence="8" type="primary">rhbg-a-L</name>
    <name evidence="8" type="ORF">Hamer_G002293</name>
</gene>
<dbReference type="SUPFAM" id="SSF111352">
    <property type="entry name" value="Ammonium transporter"/>
    <property type="match status" value="1"/>
</dbReference>
<comment type="caution">
    <text evidence="8">The sequence shown here is derived from an EMBL/GenBank/DDBJ whole genome shotgun (WGS) entry which is preliminary data.</text>
</comment>
<dbReference type="InterPro" id="IPR002229">
    <property type="entry name" value="RhesusRHD"/>
</dbReference>
<evidence type="ECO:0000256" key="5">
    <source>
        <dbReference type="ARBA" id="ARBA00023136"/>
    </source>
</evidence>
<dbReference type="InterPro" id="IPR024041">
    <property type="entry name" value="NH4_transpt_AmtB-like_dom"/>
</dbReference>
<protein>
    <submittedName>
        <fullName evidence="8">Ammonium transporter Rh type B-A-like</fullName>
    </submittedName>
</protein>
<evidence type="ECO:0000259" key="7">
    <source>
        <dbReference type="Pfam" id="PF00909"/>
    </source>
</evidence>
<dbReference type="GO" id="GO:0008519">
    <property type="term" value="F:ammonium channel activity"/>
    <property type="evidence" value="ECO:0007669"/>
    <property type="project" value="InterPro"/>
</dbReference>
<evidence type="ECO:0000256" key="6">
    <source>
        <dbReference type="SAM" id="Phobius"/>
    </source>
</evidence>
<keyword evidence="4 6" id="KW-1133">Transmembrane helix</keyword>
<dbReference type="Gene3D" id="1.10.3430.10">
    <property type="entry name" value="Ammonium transporter AmtB like domains"/>
    <property type="match status" value="2"/>
</dbReference>
<dbReference type="Pfam" id="PF00909">
    <property type="entry name" value="Ammonium_transp"/>
    <property type="match status" value="1"/>
</dbReference>
<feature type="transmembrane region" description="Helical" evidence="6">
    <location>
        <begin position="44"/>
        <end position="60"/>
    </location>
</feature>
<feature type="transmembrane region" description="Helical" evidence="6">
    <location>
        <begin position="81"/>
        <end position="98"/>
    </location>
</feature>
<dbReference type="PANTHER" id="PTHR11730">
    <property type="entry name" value="AMMONIUM TRANSPORTER"/>
    <property type="match status" value="1"/>
</dbReference>
<keyword evidence="3 6" id="KW-0812">Transmembrane</keyword>
<sequence length="306" mass="32932">MVDASFTCGAVLVSVGAALGKTSPTQLLLMSVLEVPVYHLNSHLGSIFIHTFGAYFGVAFSRCVTRKVVHHHHHPNNTSSYTSNLFSMLGTLLLWVYWPSFNGVVESGRSQGRAVLNTYLALSGSTMGALITSSLTHKFGIHDTCGVHNLHGMPGLLSALVSVGVALFASETNYGKELYLQYPMMVPAANTSFQQDLDDLAPGEGRTAGQQALYQALATFITLLLAVVFGGAVGFLLTFAPFDPLTQPRLYTDAPWWELPEDGEEEELIKEEVSNGGVRRIFNIQVGERGGGRGGGARLPSLRDGE</sequence>
<dbReference type="PANTHER" id="PTHR11730:SF60">
    <property type="entry name" value="RH50, ISOFORM D"/>
    <property type="match status" value="1"/>
</dbReference>
<evidence type="ECO:0000256" key="4">
    <source>
        <dbReference type="ARBA" id="ARBA00022989"/>
    </source>
</evidence>
<evidence type="ECO:0000256" key="3">
    <source>
        <dbReference type="ARBA" id="ARBA00022692"/>
    </source>
</evidence>
<dbReference type="Proteomes" id="UP000747542">
    <property type="component" value="Unassembled WGS sequence"/>
</dbReference>
<proteinExistence type="inferred from homology"/>
<comment type="subcellular location">
    <subcellularLocation>
        <location evidence="1">Membrane</location>
        <topology evidence="1">Multi-pass membrane protein</topology>
    </subcellularLocation>
</comment>
<comment type="similarity">
    <text evidence="2">Belongs to the ammonium transporter (TC 2.A.49) family. Rh subfamily.</text>
</comment>
<name>A0A8J5MT30_HOMAM</name>
<feature type="domain" description="Ammonium transporter AmtB-like" evidence="7">
    <location>
        <begin position="6"/>
        <end position="138"/>
    </location>
</feature>
<reference evidence="8" key="1">
    <citation type="journal article" date="2021" name="Sci. Adv.">
        <title>The American lobster genome reveals insights on longevity, neural, and immune adaptations.</title>
        <authorList>
            <person name="Polinski J.M."/>
            <person name="Zimin A.V."/>
            <person name="Clark K.F."/>
            <person name="Kohn A.B."/>
            <person name="Sadowski N."/>
            <person name="Timp W."/>
            <person name="Ptitsyn A."/>
            <person name="Khanna P."/>
            <person name="Romanova D.Y."/>
            <person name="Williams P."/>
            <person name="Greenwood S.J."/>
            <person name="Moroz L.L."/>
            <person name="Walt D.R."/>
            <person name="Bodnar A.G."/>
        </authorList>
    </citation>
    <scope>NUCLEOTIDE SEQUENCE</scope>
    <source>
        <strain evidence="8">GMGI-L3</strain>
    </source>
</reference>
<organism evidence="8 9">
    <name type="scientific">Homarus americanus</name>
    <name type="common">American lobster</name>
    <dbReference type="NCBI Taxonomy" id="6706"/>
    <lineage>
        <taxon>Eukaryota</taxon>
        <taxon>Metazoa</taxon>
        <taxon>Ecdysozoa</taxon>
        <taxon>Arthropoda</taxon>
        <taxon>Crustacea</taxon>
        <taxon>Multicrustacea</taxon>
        <taxon>Malacostraca</taxon>
        <taxon>Eumalacostraca</taxon>
        <taxon>Eucarida</taxon>
        <taxon>Decapoda</taxon>
        <taxon>Pleocyemata</taxon>
        <taxon>Astacidea</taxon>
        <taxon>Nephropoidea</taxon>
        <taxon>Nephropidae</taxon>
        <taxon>Homarus</taxon>
    </lineage>
</organism>
<feature type="transmembrane region" description="Helical" evidence="6">
    <location>
        <begin position="212"/>
        <end position="239"/>
    </location>
</feature>
<feature type="transmembrane region" description="Helical" evidence="6">
    <location>
        <begin position="118"/>
        <end position="137"/>
    </location>
</feature>
<feature type="transmembrane region" description="Helical" evidence="6">
    <location>
        <begin position="149"/>
        <end position="169"/>
    </location>
</feature>
<dbReference type="AlphaFoldDB" id="A0A8J5MT30"/>
<accession>A0A8J5MT30</accession>
<dbReference type="GO" id="GO:0097272">
    <property type="term" value="P:ammonium homeostasis"/>
    <property type="evidence" value="ECO:0007669"/>
    <property type="project" value="TreeGrafter"/>
</dbReference>
<dbReference type="PRINTS" id="PR00342">
    <property type="entry name" value="RHESUSRHD"/>
</dbReference>
<evidence type="ECO:0000313" key="8">
    <source>
        <dbReference type="EMBL" id="KAG7163205.1"/>
    </source>
</evidence>
<dbReference type="EMBL" id="JAHLQT010026502">
    <property type="protein sequence ID" value="KAG7163205.1"/>
    <property type="molecule type" value="Genomic_DNA"/>
</dbReference>
<keyword evidence="5 6" id="KW-0472">Membrane</keyword>
<dbReference type="InterPro" id="IPR029020">
    <property type="entry name" value="Ammonium/urea_transptr"/>
</dbReference>
<evidence type="ECO:0000313" key="9">
    <source>
        <dbReference type="Proteomes" id="UP000747542"/>
    </source>
</evidence>
<evidence type="ECO:0000256" key="1">
    <source>
        <dbReference type="ARBA" id="ARBA00004141"/>
    </source>
</evidence>
<dbReference type="GO" id="GO:0005886">
    <property type="term" value="C:plasma membrane"/>
    <property type="evidence" value="ECO:0007669"/>
    <property type="project" value="InterPro"/>
</dbReference>